<evidence type="ECO:0000259" key="12">
    <source>
        <dbReference type="PROSITE" id="PS50109"/>
    </source>
</evidence>
<gene>
    <name evidence="13" type="ORF">GCM10023330_21830</name>
</gene>
<comment type="caution">
    <text evidence="13">The sequence shown here is derived from an EMBL/GenBank/DDBJ whole genome shotgun (WGS) entry which is preliminary data.</text>
</comment>
<dbReference type="Gene3D" id="1.25.40.10">
    <property type="entry name" value="Tetratricopeptide repeat domain"/>
    <property type="match status" value="3"/>
</dbReference>
<dbReference type="InterPro" id="IPR011712">
    <property type="entry name" value="Sig_transdc_His_kin_sub3_dim/P"/>
</dbReference>
<protein>
    <recommendedName>
        <fullName evidence="2">histidine kinase</fullName>
        <ecNumber evidence="2">2.7.13.3</ecNumber>
    </recommendedName>
</protein>
<evidence type="ECO:0000256" key="1">
    <source>
        <dbReference type="ARBA" id="ARBA00000085"/>
    </source>
</evidence>
<keyword evidence="5" id="KW-0547">Nucleotide-binding</keyword>
<dbReference type="InterPro" id="IPR050482">
    <property type="entry name" value="Sensor_HK_TwoCompSys"/>
</dbReference>
<dbReference type="Pfam" id="PF13374">
    <property type="entry name" value="TPR_10"/>
    <property type="match status" value="1"/>
</dbReference>
<keyword evidence="6" id="KW-0418">Kinase</keyword>
<dbReference type="InterPro" id="IPR003594">
    <property type="entry name" value="HATPase_dom"/>
</dbReference>
<organism evidence="13 14">
    <name type="scientific">Litoribaculum gwangyangense</name>
    <dbReference type="NCBI Taxonomy" id="1130722"/>
    <lineage>
        <taxon>Bacteria</taxon>
        <taxon>Pseudomonadati</taxon>
        <taxon>Bacteroidota</taxon>
        <taxon>Flavobacteriia</taxon>
        <taxon>Flavobacteriales</taxon>
        <taxon>Flavobacteriaceae</taxon>
        <taxon>Litoribaculum</taxon>
    </lineage>
</organism>
<feature type="repeat" description="TPR" evidence="9">
    <location>
        <begin position="242"/>
        <end position="275"/>
    </location>
</feature>
<evidence type="ECO:0000256" key="11">
    <source>
        <dbReference type="SAM" id="Phobius"/>
    </source>
</evidence>
<keyword evidence="14" id="KW-1185">Reference proteome</keyword>
<dbReference type="Pfam" id="PF02518">
    <property type="entry name" value="HATPase_c"/>
    <property type="match status" value="1"/>
</dbReference>
<dbReference type="EC" id="2.7.13.3" evidence="2"/>
<keyword evidence="9" id="KW-0802">TPR repeat</keyword>
<dbReference type="PANTHER" id="PTHR24421">
    <property type="entry name" value="NITRATE/NITRITE SENSOR PROTEIN NARX-RELATED"/>
    <property type="match status" value="1"/>
</dbReference>
<dbReference type="SMART" id="SM00028">
    <property type="entry name" value="TPR"/>
    <property type="match status" value="5"/>
</dbReference>
<dbReference type="Gene3D" id="1.20.5.1930">
    <property type="match status" value="1"/>
</dbReference>
<evidence type="ECO:0000256" key="8">
    <source>
        <dbReference type="ARBA" id="ARBA00023012"/>
    </source>
</evidence>
<dbReference type="PROSITE" id="PS50005">
    <property type="entry name" value="TPR"/>
    <property type="match status" value="3"/>
</dbReference>
<keyword evidence="11" id="KW-1133">Transmembrane helix</keyword>
<evidence type="ECO:0000256" key="2">
    <source>
        <dbReference type="ARBA" id="ARBA00012438"/>
    </source>
</evidence>
<keyword evidence="7" id="KW-0067">ATP-binding</keyword>
<evidence type="ECO:0000313" key="13">
    <source>
        <dbReference type="EMBL" id="GAA4813735.1"/>
    </source>
</evidence>
<proteinExistence type="predicted"/>
<dbReference type="SUPFAM" id="SSF48452">
    <property type="entry name" value="TPR-like"/>
    <property type="match status" value="3"/>
</dbReference>
<dbReference type="Proteomes" id="UP001501433">
    <property type="component" value="Unassembled WGS sequence"/>
</dbReference>
<evidence type="ECO:0000256" key="3">
    <source>
        <dbReference type="ARBA" id="ARBA00022553"/>
    </source>
</evidence>
<feature type="coiled-coil region" evidence="10">
    <location>
        <begin position="364"/>
        <end position="398"/>
    </location>
</feature>
<keyword evidence="4" id="KW-0808">Transferase</keyword>
<evidence type="ECO:0000256" key="6">
    <source>
        <dbReference type="ARBA" id="ARBA00022777"/>
    </source>
</evidence>
<dbReference type="InterPro" id="IPR011990">
    <property type="entry name" value="TPR-like_helical_dom_sf"/>
</dbReference>
<evidence type="ECO:0000256" key="10">
    <source>
        <dbReference type="SAM" id="Coils"/>
    </source>
</evidence>
<dbReference type="EMBL" id="BAABJW010000003">
    <property type="protein sequence ID" value="GAA4813735.1"/>
    <property type="molecule type" value="Genomic_DNA"/>
</dbReference>
<keyword evidence="11" id="KW-0812">Transmembrane</keyword>
<keyword evidence="8" id="KW-0902">Two-component regulatory system</keyword>
<evidence type="ECO:0000256" key="4">
    <source>
        <dbReference type="ARBA" id="ARBA00022679"/>
    </source>
</evidence>
<dbReference type="InterPro" id="IPR036890">
    <property type="entry name" value="HATPase_C_sf"/>
</dbReference>
<comment type="catalytic activity">
    <reaction evidence="1">
        <text>ATP + protein L-histidine = ADP + protein N-phospho-L-histidine.</text>
        <dbReference type="EC" id="2.7.13.3"/>
    </reaction>
</comment>
<reference evidence="14" key="1">
    <citation type="journal article" date="2019" name="Int. J. Syst. Evol. Microbiol.">
        <title>The Global Catalogue of Microorganisms (GCM) 10K type strain sequencing project: providing services to taxonomists for standard genome sequencing and annotation.</title>
        <authorList>
            <consortium name="The Broad Institute Genomics Platform"/>
            <consortium name="The Broad Institute Genome Sequencing Center for Infectious Disease"/>
            <person name="Wu L."/>
            <person name="Ma J."/>
        </authorList>
    </citation>
    <scope>NUCLEOTIDE SEQUENCE [LARGE SCALE GENOMIC DNA]</scope>
    <source>
        <strain evidence="14">JCM 18325</strain>
    </source>
</reference>
<feature type="domain" description="Histidine kinase" evidence="12">
    <location>
        <begin position="458"/>
        <end position="647"/>
    </location>
</feature>
<dbReference type="Pfam" id="PF13424">
    <property type="entry name" value="TPR_12"/>
    <property type="match status" value="1"/>
</dbReference>
<keyword evidence="3" id="KW-0597">Phosphoprotein</keyword>
<dbReference type="PANTHER" id="PTHR24421:SF10">
    <property type="entry name" value="NITRATE_NITRITE SENSOR PROTEIN NARQ"/>
    <property type="match status" value="1"/>
</dbReference>
<feature type="coiled-coil region" evidence="10">
    <location>
        <begin position="513"/>
        <end position="540"/>
    </location>
</feature>
<feature type="repeat" description="TPR" evidence="9">
    <location>
        <begin position="82"/>
        <end position="115"/>
    </location>
</feature>
<dbReference type="SUPFAM" id="SSF55874">
    <property type="entry name" value="ATPase domain of HSP90 chaperone/DNA topoisomerase II/histidine kinase"/>
    <property type="match status" value="1"/>
</dbReference>
<dbReference type="PROSITE" id="PS50109">
    <property type="entry name" value="HIS_KIN"/>
    <property type="match status" value="1"/>
</dbReference>
<name>A0ABP9CM42_9FLAO</name>
<dbReference type="CDD" id="cd16917">
    <property type="entry name" value="HATPase_UhpB-NarQ-NarX-like"/>
    <property type="match status" value="1"/>
</dbReference>
<accession>A0ABP9CM42</accession>
<evidence type="ECO:0000256" key="7">
    <source>
        <dbReference type="ARBA" id="ARBA00022840"/>
    </source>
</evidence>
<evidence type="ECO:0000256" key="5">
    <source>
        <dbReference type="ARBA" id="ARBA00022741"/>
    </source>
</evidence>
<feature type="transmembrane region" description="Helical" evidence="11">
    <location>
        <begin position="401"/>
        <end position="419"/>
    </location>
</feature>
<sequence>MRCKFLIQAILFSSIISFSQNSEEIIDSLKIELNKSQNDNVRAKIYGDLTWYYSSVSTDSALVYGEKAMIYAEKLKDSTLLAQTISDVGVVYYLRGDYDVSEQLYRKSLKIRKEIKDFAGIASLNYKLGNILYKKALPDSSMIYFLKALDFYERARADMIVNSVQSNIATVLMTLKNYDKALEYFDKNIAFFEKNNQQEMLANVLINKASVLLYKTDTIQAVFHLKKSIEVAKKVKAFTALGSAFNNLGSIYNDKKDFKKAKEFILKSIEIRETASLKTELESSKLTLAGIYSALGEFDKAKPILLENIKVFIKEGVKEKLPLVYLQLIPVYAYQSKPDSVAFYTNKYIKIQEEMAQESMQNITSELETKYQTEKKEKEILEQRTDLAEKELNINQKNTQIMGLGILALVLSLLGYLLYKQQKLKNQQLQKEGELKEALVKIETQNKLQEQRLTISRDLHDNIGAQLTFIISSIDNLQYGFKINNEKITSKLSSISNFTKETIYELRDTIWAMNKSEISLEDLETRVTNYIEKANIASANTIFQFNVDSNSSNEIVFSSVQGMNIYRIIQEAINNSIKYAEATSIKVNFKHLNNQFEISILDDGKGFNIGKVEFGNGLNSMKKRAEDIGATITFNSSNDGTHINLKI</sequence>
<dbReference type="Pfam" id="PF13181">
    <property type="entry name" value="TPR_8"/>
    <property type="match status" value="1"/>
</dbReference>
<dbReference type="RefSeq" id="WP_345277007.1">
    <property type="nucleotide sequence ID" value="NZ_BAABJW010000003.1"/>
</dbReference>
<feature type="repeat" description="TPR" evidence="9">
    <location>
        <begin position="162"/>
        <end position="195"/>
    </location>
</feature>
<keyword evidence="10" id="KW-0175">Coiled coil</keyword>
<evidence type="ECO:0000256" key="9">
    <source>
        <dbReference type="PROSITE-ProRule" id="PRU00339"/>
    </source>
</evidence>
<dbReference type="InterPro" id="IPR019734">
    <property type="entry name" value="TPR_rpt"/>
</dbReference>
<dbReference type="Gene3D" id="3.30.565.10">
    <property type="entry name" value="Histidine kinase-like ATPase, C-terminal domain"/>
    <property type="match status" value="1"/>
</dbReference>
<evidence type="ECO:0000313" key="14">
    <source>
        <dbReference type="Proteomes" id="UP001501433"/>
    </source>
</evidence>
<dbReference type="Pfam" id="PF07730">
    <property type="entry name" value="HisKA_3"/>
    <property type="match status" value="1"/>
</dbReference>
<dbReference type="InterPro" id="IPR005467">
    <property type="entry name" value="His_kinase_dom"/>
</dbReference>
<keyword evidence="11" id="KW-0472">Membrane</keyword>